<evidence type="ECO:0000256" key="5">
    <source>
        <dbReference type="ARBA" id="ARBA00022691"/>
    </source>
</evidence>
<dbReference type="AlphaFoldDB" id="A0A0R1WMY1"/>
<reference evidence="7 8" key="1">
    <citation type="journal article" date="2015" name="Genome Announc.">
        <title>Expanding the biotechnology potential of lactobacilli through comparative genomics of 213 strains and associated genera.</title>
        <authorList>
            <person name="Sun Z."/>
            <person name="Harris H.M."/>
            <person name="McCann A."/>
            <person name="Guo C."/>
            <person name="Argimon S."/>
            <person name="Zhang W."/>
            <person name="Yang X."/>
            <person name="Jeffery I.B."/>
            <person name="Cooney J.C."/>
            <person name="Kagawa T.F."/>
            <person name="Liu W."/>
            <person name="Song Y."/>
            <person name="Salvetti E."/>
            <person name="Wrobel A."/>
            <person name="Rasinkangas P."/>
            <person name="Parkhill J."/>
            <person name="Rea M.C."/>
            <person name="O'Sullivan O."/>
            <person name="Ritari J."/>
            <person name="Douillard F.P."/>
            <person name="Paul Ross R."/>
            <person name="Yang R."/>
            <person name="Briner A.E."/>
            <person name="Felis G.E."/>
            <person name="de Vos W.M."/>
            <person name="Barrangou R."/>
            <person name="Klaenhammer T.R."/>
            <person name="Caufield P.W."/>
            <person name="Cui Y."/>
            <person name="Zhang H."/>
            <person name="O'Toole P.W."/>
        </authorList>
    </citation>
    <scope>NUCLEOTIDE SEQUENCE [LARGE SCALE GENOMIC DNA]</scope>
    <source>
        <strain evidence="7 8">DSM 18933</strain>
    </source>
</reference>
<evidence type="ECO:0000313" key="7">
    <source>
        <dbReference type="EMBL" id="KRM19025.1"/>
    </source>
</evidence>
<keyword evidence="5 6" id="KW-0949">S-adenosyl-L-methionine</keyword>
<dbReference type="Proteomes" id="UP000051054">
    <property type="component" value="Unassembled WGS sequence"/>
</dbReference>
<protein>
    <recommendedName>
        <fullName evidence="6">Ribosomal protein L11 methyltransferase</fullName>
        <shortName evidence="6">L11 Mtase</shortName>
        <ecNumber evidence="6">2.1.1.-</ecNumber>
    </recommendedName>
</protein>
<evidence type="ECO:0000256" key="3">
    <source>
        <dbReference type="ARBA" id="ARBA00022603"/>
    </source>
</evidence>
<comment type="function">
    <text evidence="6">Methylates ribosomal protein L11.</text>
</comment>
<dbReference type="Gene3D" id="3.40.50.150">
    <property type="entry name" value="Vaccinia Virus protein VP39"/>
    <property type="match status" value="1"/>
</dbReference>
<dbReference type="GO" id="GO:0016279">
    <property type="term" value="F:protein-lysine N-methyltransferase activity"/>
    <property type="evidence" value="ECO:0007669"/>
    <property type="project" value="RHEA"/>
</dbReference>
<comment type="catalytic activity">
    <reaction evidence="6">
        <text>L-lysyl-[protein] + 3 S-adenosyl-L-methionine = N(6),N(6),N(6)-trimethyl-L-lysyl-[protein] + 3 S-adenosyl-L-homocysteine + 3 H(+)</text>
        <dbReference type="Rhea" id="RHEA:54192"/>
        <dbReference type="Rhea" id="RHEA-COMP:9752"/>
        <dbReference type="Rhea" id="RHEA-COMP:13826"/>
        <dbReference type="ChEBI" id="CHEBI:15378"/>
        <dbReference type="ChEBI" id="CHEBI:29969"/>
        <dbReference type="ChEBI" id="CHEBI:57856"/>
        <dbReference type="ChEBI" id="CHEBI:59789"/>
        <dbReference type="ChEBI" id="CHEBI:61961"/>
    </reaction>
</comment>
<dbReference type="PANTHER" id="PTHR43648">
    <property type="entry name" value="ELECTRON TRANSFER FLAVOPROTEIN BETA SUBUNIT LYSINE METHYLTRANSFERASE"/>
    <property type="match status" value="1"/>
</dbReference>
<evidence type="ECO:0000256" key="6">
    <source>
        <dbReference type="HAMAP-Rule" id="MF_00735"/>
    </source>
</evidence>
<proteinExistence type="inferred from homology"/>
<dbReference type="CDD" id="cd02440">
    <property type="entry name" value="AdoMet_MTases"/>
    <property type="match status" value="1"/>
</dbReference>
<dbReference type="SUPFAM" id="SSF53335">
    <property type="entry name" value="S-adenosyl-L-methionine-dependent methyltransferases"/>
    <property type="match status" value="1"/>
</dbReference>
<name>A0A0R1WMY1_9LACO</name>
<dbReference type="EC" id="2.1.1.-" evidence="6"/>
<dbReference type="PIRSF" id="PIRSF000401">
    <property type="entry name" value="RPL11_MTase"/>
    <property type="match status" value="1"/>
</dbReference>
<comment type="similarity">
    <text evidence="1 6">Belongs to the methyltransferase superfamily. PrmA family.</text>
</comment>
<dbReference type="Pfam" id="PF06325">
    <property type="entry name" value="PrmA"/>
    <property type="match status" value="1"/>
</dbReference>
<accession>A0A0R1WMY1</accession>
<feature type="binding site" evidence="6">
    <location>
        <position position="229"/>
    </location>
    <ligand>
        <name>S-adenosyl-L-methionine</name>
        <dbReference type="ChEBI" id="CHEBI:59789"/>
    </ligand>
</feature>
<keyword evidence="8" id="KW-1185">Reference proteome</keyword>
<dbReference type="PATRIC" id="fig|1423755.3.peg.868"/>
<dbReference type="STRING" id="1423755.FC40_GL000814"/>
<dbReference type="eggNOG" id="COG2264">
    <property type="taxonomic scope" value="Bacteria"/>
</dbReference>
<dbReference type="NCBIfam" id="TIGR00406">
    <property type="entry name" value="prmA"/>
    <property type="match status" value="1"/>
</dbReference>
<dbReference type="GO" id="GO:0032259">
    <property type="term" value="P:methylation"/>
    <property type="evidence" value="ECO:0007669"/>
    <property type="project" value="UniProtKB-KW"/>
</dbReference>
<gene>
    <name evidence="6" type="primary">prmA</name>
    <name evidence="7" type="ORF">FC40_GL000814</name>
</gene>
<dbReference type="InterPro" id="IPR050078">
    <property type="entry name" value="Ribosomal_L11_MeTrfase_PrmA"/>
</dbReference>
<feature type="binding site" evidence="6">
    <location>
        <position position="186"/>
    </location>
    <ligand>
        <name>S-adenosyl-L-methionine</name>
        <dbReference type="ChEBI" id="CHEBI:59789"/>
    </ligand>
</feature>
<keyword evidence="2 6" id="KW-0963">Cytoplasm</keyword>
<dbReference type="HAMAP" id="MF_00735">
    <property type="entry name" value="Methyltr_PrmA"/>
    <property type="match status" value="1"/>
</dbReference>
<dbReference type="InterPro" id="IPR029063">
    <property type="entry name" value="SAM-dependent_MTases_sf"/>
</dbReference>
<evidence type="ECO:0000256" key="1">
    <source>
        <dbReference type="ARBA" id="ARBA00009741"/>
    </source>
</evidence>
<evidence type="ECO:0000313" key="8">
    <source>
        <dbReference type="Proteomes" id="UP000051054"/>
    </source>
</evidence>
<dbReference type="GO" id="GO:0005840">
    <property type="term" value="C:ribosome"/>
    <property type="evidence" value="ECO:0007669"/>
    <property type="project" value="UniProtKB-KW"/>
</dbReference>
<feature type="binding site" evidence="6">
    <location>
        <position position="164"/>
    </location>
    <ligand>
        <name>S-adenosyl-L-methionine</name>
        <dbReference type="ChEBI" id="CHEBI:59789"/>
    </ligand>
</feature>
<dbReference type="GO" id="GO:0005737">
    <property type="term" value="C:cytoplasm"/>
    <property type="evidence" value="ECO:0007669"/>
    <property type="project" value="UniProtKB-SubCell"/>
</dbReference>
<evidence type="ECO:0000256" key="4">
    <source>
        <dbReference type="ARBA" id="ARBA00022679"/>
    </source>
</evidence>
<keyword evidence="7" id="KW-0687">Ribonucleoprotein</keyword>
<sequence length="298" mass="32999">MLMEWNELVITVNNEAVDASINILMENGAGGVQIDDSKGLDNVDIITYFPDNFPLMELIPELEVKIKNLEKFGLTVGQGKVKVTNMGNDTWVDVWKKYYHPVRITRYLTIVPSWEEYTPRQKDEKIIRLDPGRAFGTGTHPTTLLALQALESYIRGDESLIDVGTGSGVLSIAAKYFGAGDIYAYDIDDDAVSAAKENLDLNPISKDVHIAANDLLNGIDKKVDVIVANILAEVIELLIPQAKQTLKDGGLFITSGIIVDKKDKILEQLQTAGFIIDEILNKKDWFSIVAHKPNVGEE</sequence>
<keyword evidence="3 6" id="KW-0489">Methyltransferase</keyword>
<dbReference type="EMBL" id="AZGD01000090">
    <property type="protein sequence ID" value="KRM19025.1"/>
    <property type="molecule type" value="Genomic_DNA"/>
</dbReference>
<keyword evidence="4 6" id="KW-0808">Transferase</keyword>
<dbReference type="InterPro" id="IPR004498">
    <property type="entry name" value="Ribosomal_PrmA_MeTrfase"/>
</dbReference>
<organism evidence="7 8">
    <name type="scientific">Ligilactobacillus hayakitensis DSM 18933 = JCM 14209</name>
    <dbReference type="NCBI Taxonomy" id="1423755"/>
    <lineage>
        <taxon>Bacteria</taxon>
        <taxon>Bacillati</taxon>
        <taxon>Bacillota</taxon>
        <taxon>Bacilli</taxon>
        <taxon>Lactobacillales</taxon>
        <taxon>Lactobacillaceae</taxon>
        <taxon>Ligilactobacillus</taxon>
    </lineage>
</organism>
<comment type="caution">
    <text evidence="7">The sequence shown here is derived from an EMBL/GenBank/DDBJ whole genome shotgun (WGS) entry which is preliminary data.</text>
</comment>
<evidence type="ECO:0000256" key="2">
    <source>
        <dbReference type="ARBA" id="ARBA00022490"/>
    </source>
</evidence>
<comment type="subcellular location">
    <subcellularLocation>
        <location evidence="6">Cytoplasm</location>
    </subcellularLocation>
</comment>
<keyword evidence="7" id="KW-0689">Ribosomal protein</keyword>
<dbReference type="PANTHER" id="PTHR43648:SF1">
    <property type="entry name" value="ELECTRON TRANSFER FLAVOPROTEIN BETA SUBUNIT LYSINE METHYLTRANSFERASE"/>
    <property type="match status" value="1"/>
</dbReference>
<feature type="binding site" evidence="6">
    <location>
        <position position="143"/>
    </location>
    <ligand>
        <name>S-adenosyl-L-methionine</name>
        <dbReference type="ChEBI" id="CHEBI:59789"/>
    </ligand>
</feature>